<dbReference type="PROSITE" id="PS50835">
    <property type="entry name" value="IG_LIKE"/>
    <property type="match status" value="5"/>
</dbReference>
<keyword evidence="3" id="KW-0812">Transmembrane</keyword>
<organism evidence="6 7">
    <name type="scientific">Dermatophagoides pteronyssinus</name>
    <name type="common">European house dust mite</name>
    <dbReference type="NCBI Taxonomy" id="6956"/>
    <lineage>
        <taxon>Eukaryota</taxon>
        <taxon>Metazoa</taxon>
        <taxon>Ecdysozoa</taxon>
        <taxon>Arthropoda</taxon>
        <taxon>Chelicerata</taxon>
        <taxon>Arachnida</taxon>
        <taxon>Acari</taxon>
        <taxon>Acariformes</taxon>
        <taxon>Sarcoptiformes</taxon>
        <taxon>Astigmata</taxon>
        <taxon>Psoroptidia</taxon>
        <taxon>Analgoidea</taxon>
        <taxon>Pyroglyphidae</taxon>
        <taxon>Dermatophagoidinae</taxon>
        <taxon>Dermatophagoides</taxon>
    </lineage>
</organism>
<feature type="domain" description="Fibronectin type-III" evidence="5">
    <location>
        <begin position="623"/>
        <end position="713"/>
    </location>
</feature>
<dbReference type="SMART" id="SM00409">
    <property type="entry name" value="IG"/>
    <property type="match status" value="5"/>
</dbReference>
<feature type="region of interest" description="Disordered" evidence="2">
    <location>
        <begin position="1071"/>
        <end position="1145"/>
    </location>
</feature>
<evidence type="ECO:0000256" key="2">
    <source>
        <dbReference type="SAM" id="MobiDB-lite"/>
    </source>
</evidence>
<dbReference type="Pfam" id="PF13927">
    <property type="entry name" value="Ig_3"/>
    <property type="match status" value="3"/>
</dbReference>
<feature type="domain" description="Ig-like" evidence="4">
    <location>
        <begin position="213"/>
        <end position="305"/>
    </location>
</feature>
<dbReference type="PANTHER" id="PTHR10075">
    <property type="entry name" value="BASIGIN RELATED"/>
    <property type="match status" value="1"/>
</dbReference>
<dbReference type="PANTHER" id="PTHR10075:SF92">
    <property type="entry name" value="PROTEIN TURTLE"/>
    <property type="match status" value="1"/>
</dbReference>
<dbReference type="Pfam" id="PF07686">
    <property type="entry name" value="V-set"/>
    <property type="match status" value="1"/>
</dbReference>
<dbReference type="InterPro" id="IPR003598">
    <property type="entry name" value="Ig_sub2"/>
</dbReference>
<dbReference type="PROSITE" id="PS50853">
    <property type="entry name" value="FN3"/>
    <property type="match status" value="2"/>
</dbReference>
<feature type="domain" description="Ig-like" evidence="4">
    <location>
        <begin position="405"/>
        <end position="486"/>
    </location>
</feature>
<evidence type="ECO:0000313" key="6">
    <source>
        <dbReference type="EMBL" id="KAH9426084.1"/>
    </source>
</evidence>
<dbReference type="InterPro" id="IPR013106">
    <property type="entry name" value="Ig_V-set"/>
</dbReference>
<feature type="region of interest" description="Disordered" evidence="2">
    <location>
        <begin position="1210"/>
        <end position="1232"/>
    </location>
</feature>
<protein>
    <submittedName>
        <fullName evidence="6">Protein turtle B</fullName>
    </submittedName>
</protein>
<evidence type="ECO:0000256" key="3">
    <source>
        <dbReference type="SAM" id="Phobius"/>
    </source>
</evidence>
<dbReference type="SUPFAM" id="SSF49265">
    <property type="entry name" value="Fibronectin type III"/>
    <property type="match status" value="1"/>
</dbReference>
<dbReference type="InterPro" id="IPR003961">
    <property type="entry name" value="FN3_dom"/>
</dbReference>
<reference evidence="6 7" key="1">
    <citation type="journal article" date="2018" name="J. Allergy Clin. Immunol.">
        <title>High-quality assembly of Dermatophagoides pteronyssinus genome and transcriptome reveals a wide range of novel allergens.</title>
        <authorList>
            <person name="Liu X.Y."/>
            <person name="Yang K.Y."/>
            <person name="Wang M.Q."/>
            <person name="Kwok J.S."/>
            <person name="Zeng X."/>
            <person name="Yang Z."/>
            <person name="Xiao X.J."/>
            <person name="Lau C.P."/>
            <person name="Li Y."/>
            <person name="Huang Z.M."/>
            <person name="Ba J.G."/>
            <person name="Yim A.K."/>
            <person name="Ouyang C.Y."/>
            <person name="Ngai S.M."/>
            <person name="Chan T.F."/>
            <person name="Leung E.L."/>
            <person name="Liu L."/>
            <person name="Liu Z.G."/>
            <person name="Tsui S.K."/>
        </authorList>
    </citation>
    <scope>NUCLEOTIDE SEQUENCE [LARGE SCALE GENOMIC DNA]</scope>
    <source>
        <strain evidence="6">Derp</strain>
    </source>
</reference>
<dbReference type="InterPro" id="IPR036116">
    <property type="entry name" value="FN3_sf"/>
</dbReference>
<feature type="domain" description="Ig-like" evidence="4">
    <location>
        <begin position="124"/>
        <end position="203"/>
    </location>
</feature>
<comment type="caution">
    <text evidence="6">The sequence shown here is derived from an EMBL/GenBank/DDBJ whole genome shotgun (WGS) entry which is preliminary data.</text>
</comment>
<dbReference type="InterPro" id="IPR007110">
    <property type="entry name" value="Ig-like_dom"/>
</dbReference>
<dbReference type="Gene3D" id="2.60.40.10">
    <property type="entry name" value="Immunoglobulins"/>
    <property type="match status" value="7"/>
</dbReference>
<feature type="compositionally biased region" description="Low complexity" evidence="2">
    <location>
        <begin position="1126"/>
        <end position="1139"/>
    </location>
</feature>
<keyword evidence="1" id="KW-0393">Immunoglobulin domain</keyword>
<dbReference type="Pfam" id="PF13895">
    <property type="entry name" value="Ig_2"/>
    <property type="match status" value="1"/>
</dbReference>
<dbReference type="SMART" id="SM00060">
    <property type="entry name" value="FN3"/>
    <property type="match status" value="2"/>
</dbReference>
<accession>A0ABQ8JTY2</accession>
<dbReference type="InterPro" id="IPR003599">
    <property type="entry name" value="Ig_sub"/>
</dbReference>
<dbReference type="CDD" id="cd00096">
    <property type="entry name" value="Ig"/>
    <property type="match status" value="3"/>
</dbReference>
<dbReference type="Pfam" id="PF00041">
    <property type="entry name" value="fn3"/>
    <property type="match status" value="2"/>
</dbReference>
<name>A0ABQ8JTY2_DERPT</name>
<proteinExistence type="predicted"/>
<dbReference type="CDD" id="cd00063">
    <property type="entry name" value="FN3"/>
    <property type="match status" value="2"/>
</dbReference>
<evidence type="ECO:0000259" key="4">
    <source>
        <dbReference type="PROSITE" id="PS50835"/>
    </source>
</evidence>
<evidence type="ECO:0000259" key="5">
    <source>
        <dbReference type="PROSITE" id="PS50853"/>
    </source>
</evidence>
<keyword evidence="3" id="KW-1133">Transmembrane helix</keyword>
<dbReference type="InterPro" id="IPR036179">
    <property type="entry name" value="Ig-like_dom_sf"/>
</dbReference>
<evidence type="ECO:0000256" key="1">
    <source>
        <dbReference type="ARBA" id="ARBA00023319"/>
    </source>
</evidence>
<feature type="compositionally biased region" description="Pro residues" evidence="2">
    <location>
        <begin position="1078"/>
        <end position="1089"/>
    </location>
</feature>
<reference evidence="6 7" key="2">
    <citation type="journal article" date="2022" name="Mol. Biol. Evol.">
        <title>Comparative Genomics Reveals Insights into the Divergent Evolution of Astigmatic Mites and Household Pest Adaptations.</title>
        <authorList>
            <person name="Xiong Q."/>
            <person name="Wan A.T."/>
            <person name="Liu X."/>
            <person name="Fung C.S."/>
            <person name="Xiao X."/>
            <person name="Malainual N."/>
            <person name="Hou J."/>
            <person name="Wang L."/>
            <person name="Wang M."/>
            <person name="Yang K.Y."/>
            <person name="Cui Y."/>
            <person name="Leung E.L."/>
            <person name="Nong W."/>
            <person name="Shin S.K."/>
            <person name="Au S.W."/>
            <person name="Jeong K.Y."/>
            <person name="Chew F.T."/>
            <person name="Hui J.H."/>
            <person name="Leung T.F."/>
            <person name="Tungtrongchitr A."/>
            <person name="Zhong N."/>
            <person name="Liu Z."/>
            <person name="Tsui S.K."/>
        </authorList>
    </citation>
    <scope>NUCLEOTIDE SEQUENCE [LARGE SCALE GENOMIC DNA]</scope>
    <source>
        <strain evidence="6">Derp</strain>
    </source>
</reference>
<feature type="domain" description="Ig-like" evidence="4">
    <location>
        <begin position="309"/>
        <end position="398"/>
    </location>
</feature>
<feature type="compositionally biased region" description="Polar residues" evidence="2">
    <location>
        <begin position="1091"/>
        <end position="1101"/>
    </location>
</feature>
<dbReference type="Proteomes" id="UP000887458">
    <property type="component" value="Unassembled WGS sequence"/>
</dbReference>
<feature type="domain" description="Fibronectin type-III" evidence="5">
    <location>
        <begin position="496"/>
        <end position="593"/>
    </location>
</feature>
<evidence type="ECO:0000313" key="7">
    <source>
        <dbReference type="Proteomes" id="UP000887458"/>
    </source>
</evidence>
<dbReference type="EMBL" id="NJHN03000012">
    <property type="protein sequence ID" value="KAH9426084.1"/>
    <property type="molecule type" value="Genomic_DNA"/>
</dbReference>
<keyword evidence="7" id="KW-1185">Reference proteome</keyword>
<feature type="domain" description="Ig-like" evidence="4">
    <location>
        <begin position="10"/>
        <end position="100"/>
    </location>
</feature>
<feature type="transmembrane region" description="Helical" evidence="3">
    <location>
        <begin position="724"/>
        <end position="747"/>
    </location>
</feature>
<dbReference type="SMART" id="SM00408">
    <property type="entry name" value="IGc2"/>
    <property type="match status" value="5"/>
</dbReference>
<gene>
    <name evidence="6" type="primary">IGSF9B_1</name>
    <name evidence="6" type="ORF">DERP_007024</name>
</gene>
<dbReference type="InterPro" id="IPR013783">
    <property type="entry name" value="Ig-like_fold"/>
</dbReference>
<dbReference type="SUPFAM" id="SSF48726">
    <property type="entry name" value="Immunoglobulin"/>
    <property type="match status" value="5"/>
</dbReference>
<keyword evidence="3" id="KW-0472">Membrane</keyword>
<sequence length="1409" mass="159987">MATTMTTTTTTTTTEPYRTTANLGENVILRCVFDFPEGFRVPYVIQWEKKDVKIPIYIWYDGYHPHIGEGYENRVSLSGRASLNLTNVRDTDQGWYECKVFFLNRPPEPIKNGTWVHLDVLAPPQFRVKPPDVIYVKVGESVTLPCEAYGTPTPQITWYKDNKPLKANSNIQIYNHELQIDNIQLSDIGEYRCTSRNREGSINAITKIIIAGPAVITLPPPRNTTKLQGDRVELVCEARALPSNVTYRWFHDGQEIGHVPWQESRFVIKPGMLVINPSVAEDSGHYTCEVSNGIGSPDTASAYLNIEFPARVYYSPTIQYLPLGLSGIVRCFIQASPPFQFVTWTKDRRPFDPNSTPDVSTINNGSLLFHKVSLEHQGIYRCTPYNVHGTAESSQSMEVLVRDPPVFTRKPKDQYVRAVNDEVSISCDGTGQPKPNIYWRKADGTKLSPRERTTIRSGNITIKLLKKEDHGQYECVLENEIAAIIAPTLLIINNTTPHTPTNVSVNTSYFAATIRWEPNYNGGYEQTFHLSYRISDQGDAEWKTIRVPPPETTNTFTLYNLQSDNEYEFQVYATNRLGAGQPSPIIRASTKPWSFGEKIYPTDASGATYIPTVQKPSGPKPDAPRNLTFQRMAQGWVLSWHPPLNITVAVAYYRVEYRRDDDQWLYTDPIPYDTAYLFEKLESNSHYIFRVWAYSILGVGEVSPMIEINIEDYDHNDSQLHFRAMIASIIGGFIFFSMSIVLILCLVKVCNKKKRRKIEKSYVMVTCPVNGNACFADNSMMSSKQQFEMFDPNSQATSDFMINLSMPVDSLDISRVATASLDNSTTTTNTTGTTGSDQPLIPTMHQQQLSINNSSNNNNNNNHEHSMVVAPVIPPLPTSMMHMSNHHNNNNHVPIPTWPNVLIHNNNNNRYPSMAGIIPMAQPNHLSTMIRSPNNHIHNHHHHYHIEPGSLTATPSPTLTSHTATSSTTTAMMMIPTSTIMNDNNIGQSIDQTQTTTTTTAMAVTHSSPQLPALKPIYNYPNNHHQSFHRSTLSENNNNLLRATVPIMQRNWIPSRRPKLEPVPEAIYDYGSTTKQQQPPPPLQLPPRSPRTITKYQSPYQNLPIPRHLLTETLGPKPIKNKKFNSENSSTLSSSSSSSDGQKTGYTRDKLLGAVEKVRSGQYLLSINRDSPYRHSFEGRCLTKTYQSSSQQVPQSITNHHFTVIPHNIQSDQAPRPPPRKQIIDHHSGQQSNTTTMLIQYDSPGQSSGISAEEQQNHQQQRFIEPQYQRHRSMENISADENYEFDDHHKVEHYHHHHQRTKSNPVAMPSVPTQQRPLQTLTSQYYSYRAPKHMSITDIEQRCLALRQEFLHFRQRQAQLKQQQQQPERSMTNHKHHGVTPLYYRPISINDDEEPNITPIIIIIIIGWI</sequence>